<dbReference type="Pfam" id="PF16925">
    <property type="entry name" value="TetR_C_13"/>
    <property type="match status" value="1"/>
</dbReference>
<dbReference type="Pfam" id="PF00440">
    <property type="entry name" value="TetR_N"/>
    <property type="match status" value="1"/>
</dbReference>
<accession>A0A4Y6V377</accession>
<protein>
    <submittedName>
        <fullName evidence="6">TetR family transcriptional regulator</fullName>
    </submittedName>
</protein>
<sequence length="206" mass="23118">MANKSKKEQIIQVASGLFNQQGIRATGVDQVVAESKVAKMTLYNHFPSKDALVLDYLKRQDEQWMAWFKSSIDRRGGTPQDRLLAIYDVLGEWFAEPDFTGCAFIKAASEFSDSSHPYHKAAHHYKVELRSHMEALTAQCEVRQPEALSNMLYLLMEGAITAYMLESDLESAVHARAAAEVLLERFATSQVSGREQPRSQSDFAGL</sequence>
<dbReference type="InterPro" id="IPR011075">
    <property type="entry name" value="TetR_C"/>
</dbReference>
<evidence type="ECO:0000259" key="5">
    <source>
        <dbReference type="PROSITE" id="PS50977"/>
    </source>
</evidence>
<dbReference type="OrthoDB" id="116240at2"/>
<dbReference type="GO" id="GO:0000976">
    <property type="term" value="F:transcription cis-regulatory region binding"/>
    <property type="evidence" value="ECO:0007669"/>
    <property type="project" value="TreeGrafter"/>
</dbReference>
<evidence type="ECO:0000313" key="7">
    <source>
        <dbReference type="Proteomes" id="UP000316968"/>
    </source>
</evidence>
<dbReference type="PRINTS" id="PR00455">
    <property type="entry name" value="HTHTETR"/>
</dbReference>
<dbReference type="InterPro" id="IPR009057">
    <property type="entry name" value="Homeodomain-like_sf"/>
</dbReference>
<evidence type="ECO:0000256" key="4">
    <source>
        <dbReference type="PROSITE-ProRule" id="PRU00335"/>
    </source>
</evidence>
<keyword evidence="3" id="KW-0804">Transcription</keyword>
<dbReference type="PANTHER" id="PTHR30055">
    <property type="entry name" value="HTH-TYPE TRANSCRIPTIONAL REGULATOR RUTR"/>
    <property type="match status" value="1"/>
</dbReference>
<dbReference type="SUPFAM" id="SSF46689">
    <property type="entry name" value="Homeodomain-like"/>
    <property type="match status" value="1"/>
</dbReference>
<dbReference type="InterPro" id="IPR001647">
    <property type="entry name" value="HTH_TetR"/>
</dbReference>
<dbReference type="GO" id="GO:0003700">
    <property type="term" value="F:DNA-binding transcription factor activity"/>
    <property type="evidence" value="ECO:0007669"/>
    <property type="project" value="TreeGrafter"/>
</dbReference>
<evidence type="ECO:0000256" key="1">
    <source>
        <dbReference type="ARBA" id="ARBA00023015"/>
    </source>
</evidence>
<keyword evidence="1" id="KW-0805">Transcription regulation</keyword>
<dbReference type="PANTHER" id="PTHR30055:SF200">
    <property type="entry name" value="HTH-TYPE TRANSCRIPTIONAL REPRESSOR BDCR"/>
    <property type="match status" value="1"/>
</dbReference>
<keyword evidence="2 4" id="KW-0238">DNA-binding</keyword>
<keyword evidence="7" id="KW-1185">Reference proteome</keyword>
<dbReference type="InterPro" id="IPR050109">
    <property type="entry name" value="HTH-type_TetR-like_transc_reg"/>
</dbReference>
<dbReference type="SUPFAM" id="SSF48498">
    <property type="entry name" value="Tetracyclin repressor-like, C-terminal domain"/>
    <property type="match status" value="1"/>
</dbReference>
<organism evidence="6 7">
    <name type="scientific">Saccharibacillus brassicae</name>
    <dbReference type="NCBI Taxonomy" id="2583377"/>
    <lineage>
        <taxon>Bacteria</taxon>
        <taxon>Bacillati</taxon>
        <taxon>Bacillota</taxon>
        <taxon>Bacilli</taxon>
        <taxon>Bacillales</taxon>
        <taxon>Paenibacillaceae</taxon>
        <taxon>Saccharibacillus</taxon>
    </lineage>
</organism>
<evidence type="ECO:0000313" key="6">
    <source>
        <dbReference type="EMBL" id="QDH23081.1"/>
    </source>
</evidence>
<evidence type="ECO:0000256" key="2">
    <source>
        <dbReference type="ARBA" id="ARBA00023125"/>
    </source>
</evidence>
<dbReference type="InterPro" id="IPR036271">
    <property type="entry name" value="Tet_transcr_reg_TetR-rel_C_sf"/>
</dbReference>
<evidence type="ECO:0000256" key="3">
    <source>
        <dbReference type="ARBA" id="ARBA00023163"/>
    </source>
</evidence>
<feature type="domain" description="HTH tetR-type" evidence="5">
    <location>
        <begin position="4"/>
        <end position="64"/>
    </location>
</feature>
<dbReference type="AlphaFoldDB" id="A0A4Y6V377"/>
<dbReference type="EMBL" id="CP041217">
    <property type="protein sequence ID" value="QDH23081.1"/>
    <property type="molecule type" value="Genomic_DNA"/>
</dbReference>
<dbReference type="KEGG" id="saca:FFV09_20820"/>
<feature type="DNA-binding region" description="H-T-H motif" evidence="4">
    <location>
        <begin position="27"/>
        <end position="46"/>
    </location>
</feature>
<dbReference type="Proteomes" id="UP000316968">
    <property type="component" value="Chromosome"/>
</dbReference>
<dbReference type="RefSeq" id="WP_141449618.1">
    <property type="nucleotide sequence ID" value="NZ_CP041217.1"/>
</dbReference>
<reference evidence="6 7" key="1">
    <citation type="submission" date="2019-06" db="EMBL/GenBank/DDBJ databases">
        <title>Saccharibacillus brassicae sp. nov., an endophytic bacterium isolated from Chinese cabbage seeds (Brassica pekinensis).</title>
        <authorList>
            <person name="Jiang L."/>
            <person name="Lee J."/>
            <person name="Kim S.W."/>
        </authorList>
    </citation>
    <scope>NUCLEOTIDE SEQUENCE [LARGE SCALE GENOMIC DNA]</scope>
    <source>
        <strain evidence="7">KCTC 43072 / ATSA2</strain>
    </source>
</reference>
<dbReference type="Gene3D" id="1.10.357.10">
    <property type="entry name" value="Tetracycline Repressor, domain 2"/>
    <property type="match status" value="1"/>
</dbReference>
<proteinExistence type="predicted"/>
<dbReference type="PROSITE" id="PS50977">
    <property type="entry name" value="HTH_TETR_2"/>
    <property type="match status" value="1"/>
</dbReference>
<gene>
    <name evidence="6" type="ORF">FFV09_20820</name>
</gene>
<name>A0A4Y6V377_SACBS</name>